<feature type="region of interest" description="Disordered" evidence="1">
    <location>
        <begin position="114"/>
        <end position="146"/>
    </location>
</feature>
<evidence type="ECO:0000259" key="3">
    <source>
        <dbReference type="Pfam" id="PF13400"/>
    </source>
</evidence>
<keyword evidence="5" id="KW-1185">Reference proteome</keyword>
<dbReference type="AlphaFoldDB" id="A0A9X1SUA1"/>
<keyword evidence="2" id="KW-0472">Membrane</keyword>
<reference evidence="4" key="1">
    <citation type="submission" date="2021-11" db="EMBL/GenBank/DDBJ databases">
        <title>Streptomyces corallinus and Kineosporia corallina sp. nov., two new coral-derived marine actinobacteria.</title>
        <authorList>
            <person name="Buangrab K."/>
            <person name="Sutthacheep M."/>
            <person name="Yeemin T."/>
            <person name="Harunari E."/>
            <person name="Igarashi Y."/>
            <person name="Sripreechasak P."/>
            <person name="Kanchanasin P."/>
            <person name="Tanasupawat S."/>
            <person name="Phongsopitanun W."/>
        </authorList>
    </citation>
    <scope>NUCLEOTIDE SEQUENCE</scope>
    <source>
        <strain evidence="4">JCM 31032</strain>
    </source>
</reference>
<proteinExistence type="predicted"/>
<evidence type="ECO:0000256" key="1">
    <source>
        <dbReference type="SAM" id="MobiDB-lite"/>
    </source>
</evidence>
<accession>A0A9X1SUA1</accession>
<evidence type="ECO:0000313" key="4">
    <source>
        <dbReference type="EMBL" id="MCD5312699.1"/>
    </source>
</evidence>
<dbReference type="Pfam" id="PF13400">
    <property type="entry name" value="Tad"/>
    <property type="match status" value="1"/>
</dbReference>
<evidence type="ECO:0000256" key="2">
    <source>
        <dbReference type="SAM" id="Phobius"/>
    </source>
</evidence>
<dbReference type="InterPro" id="IPR021202">
    <property type="entry name" value="Rv3654c-like"/>
</dbReference>
<sequence>MSRTARGRQTDRYKGHDQPHDHDRGSGTVLMLGLAGVASMLMVVALGLGAAVTARHRAAAAADLAALAAIDSGEGCPAAGRIATANQAHLASCESAPDGTVVVSVTVKVAGLGQDARSSARAGPGPAQIPGPDESVSQTIERRSDS</sequence>
<keyword evidence="2" id="KW-1133">Transmembrane helix</keyword>
<dbReference type="EMBL" id="JAJOMB010000008">
    <property type="protein sequence ID" value="MCD5312699.1"/>
    <property type="molecule type" value="Genomic_DNA"/>
</dbReference>
<name>A0A9X1SUA1_9ACTN</name>
<feature type="transmembrane region" description="Helical" evidence="2">
    <location>
        <begin position="29"/>
        <end position="52"/>
    </location>
</feature>
<feature type="domain" description="Putative Flp pilus-assembly TadG-like N-terminal" evidence="3">
    <location>
        <begin position="25"/>
        <end position="69"/>
    </location>
</feature>
<protein>
    <submittedName>
        <fullName evidence="4">Flp pilus-assembly TadE/G-like family protein</fullName>
    </submittedName>
</protein>
<organism evidence="4 5">
    <name type="scientific">Kineosporia babensis</name>
    <dbReference type="NCBI Taxonomy" id="499548"/>
    <lineage>
        <taxon>Bacteria</taxon>
        <taxon>Bacillati</taxon>
        <taxon>Actinomycetota</taxon>
        <taxon>Actinomycetes</taxon>
        <taxon>Kineosporiales</taxon>
        <taxon>Kineosporiaceae</taxon>
        <taxon>Kineosporia</taxon>
    </lineage>
</organism>
<feature type="region of interest" description="Disordered" evidence="1">
    <location>
        <begin position="1"/>
        <end position="25"/>
    </location>
</feature>
<comment type="caution">
    <text evidence="4">The sequence shown here is derived from an EMBL/GenBank/DDBJ whole genome shotgun (WGS) entry which is preliminary data.</text>
</comment>
<gene>
    <name evidence="4" type="ORF">LR394_17470</name>
</gene>
<dbReference type="NCBIfam" id="TIGR03816">
    <property type="entry name" value="tadE_like_DECH"/>
    <property type="match status" value="1"/>
</dbReference>
<keyword evidence="2" id="KW-0812">Transmembrane</keyword>
<dbReference type="InterPro" id="IPR028087">
    <property type="entry name" value="Tad_N"/>
</dbReference>
<evidence type="ECO:0000313" key="5">
    <source>
        <dbReference type="Proteomes" id="UP001138997"/>
    </source>
</evidence>
<dbReference type="RefSeq" id="WP_231443183.1">
    <property type="nucleotide sequence ID" value="NZ_JAJOMB010000008.1"/>
</dbReference>
<dbReference type="Proteomes" id="UP001138997">
    <property type="component" value="Unassembled WGS sequence"/>
</dbReference>
<feature type="compositionally biased region" description="Basic and acidic residues" evidence="1">
    <location>
        <begin position="8"/>
        <end position="25"/>
    </location>
</feature>